<keyword evidence="1" id="KW-0456">Lyase</keyword>
<gene>
    <name evidence="1" type="primary">phnH</name>
    <name evidence="1" type="ORF">OTK00_001980</name>
</gene>
<sequence length="210" mass="23926">MSIHPIYSFDDVHDTQKIFRIMLDSMARPGKINVLPSIYLLRKDENFLYLIAKTLLDIEVTFCFLPQNNFLEYQIKQDTGSSTAPIDKADYIFCDGRKENKNLYLAKQGSLFFPEQSATVIMLVGKILANKSENFRGVKLELSGPGIFSATSIYIEGIHSFNIEWLLNCNKEYPKGVDTFIVDLEGRLVGIPRSVKVKIVGGESQWDMWL</sequence>
<dbReference type="RefSeq" id="WP_045168962.1">
    <property type="nucleotide sequence ID" value="NZ_CP113865.1"/>
</dbReference>
<evidence type="ECO:0000313" key="1">
    <source>
        <dbReference type="EMBL" id="WAM33479.1"/>
    </source>
</evidence>
<dbReference type="InterPro" id="IPR008772">
    <property type="entry name" value="Phosphonate_metab_PhnH"/>
</dbReference>
<dbReference type="Gene3D" id="3.40.50.11310">
    <property type="entry name" value="Bacterial phosphonate metabolism protein PhnH"/>
    <property type="match status" value="1"/>
</dbReference>
<evidence type="ECO:0000313" key="2">
    <source>
        <dbReference type="Proteomes" id="UP001164909"/>
    </source>
</evidence>
<dbReference type="Proteomes" id="UP001164909">
    <property type="component" value="Chromosome"/>
</dbReference>
<dbReference type="SUPFAM" id="SSF159709">
    <property type="entry name" value="PhnH-like"/>
    <property type="match status" value="1"/>
</dbReference>
<dbReference type="GO" id="GO:0016829">
    <property type="term" value="F:lyase activity"/>
    <property type="evidence" value="ECO:0007669"/>
    <property type="project" value="UniProtKB-KW"/>
</dbReference>
<accession>A0ABY7BLM5</accession>
<keyword evidence="2" id="KW-1185">Reference proteome</keyword>
<proteinExistence type="predicted"/>
<dbReference type="EMBL" id="CP113865">
    <property type="protein sequence ID" value="WAM33479.1"/>
    <property type="molecule type" value="Genomic_DNA"/>
</dbReference>
<reference evidence="1" key="1">
    <citation type="submission" date="2022-12" db="EMBL/GenBank/DDBJ databases">
        <authorList>
            <person name="Bing R.G."/>
            <person name="Willard D.J."/>
            <person name="Manesh M.J.H."/>
            <person name="Laemthong T."/>
            <person name="Crosby J.R."/>
            <person name="Kelly R.M."/>
        </authorList>
    </citation>
    <scope>NUCLEOTIDE SEQUENCE</scope>
    <source>
        <strain evidence="1">DSM 8990</strain>
    </source>
</reference>
<dbReference type="Pfam" id="PF05845">
    <property type="entry name" value="PhnH"/>
    <property type="match status" value="1"/>
</dbReference>
<name>A0ABY7BLM5_9FIRM</name>
<organism evidence="1 2">
    <name type="scientific">Caldicellulosiruptor morganii</name>
    <dbReference type="NCBI Taxonomy" id="1387555"/>
    <lineage>
        <taxon>Bacteria</taxon>
        <taxon>Bacillati</taxon>
        <taxon>Bacillota</taxon>
        <taxon>Bacillota incertae sedis</taxon>
        <taxon>Caldicellulosiruptorales</taxon>
        <taxon>Caldicellulosiruptoraceae</taxon>
        <taxon>Caldicellulosiruptor</taxon>
    </lineage>
</organism>
<dbReference type="NCBIfam" id="TIGR03292">
    <property type="entry name" value="PhnH_redo"/>
    <property type="match status" value="1"/>
</dbReference>
<dbReference type="InterPro" id="IPR038058">
    <property type="entry name" value="PhnH-like_sp"/>
</dbReference>
<protein>
    <submittedName>
        <fullName evidence="1">Phosphonate C-P lyase system protein PhnH</fullName>
    </submittedName>
</protein>